<name>A0A6J7ZY00_MYTCO</name>
<feature type="region of interest" description="Disordered" evidence="2">
    <location>
        <begin position="1"/>
        <end position="32"/>
    </location>
</feature>
<keyword evidence="1" id="KW-0175">Coiled coil</keyword>
<organism evidence="3 4">
    <name type="scientific">Mytilus coruscus</name>
    <name type="common">Sea mussel</name>
    <dbReference type="NCBI Taxonomy" id="42192"/>
    <lineage>
        <taxon>Eukaryota</taxon>
        <taxon>Metazoa</taxon>
        <taxon>Spiralia</taxon>
        <taxon>Lophotrochozoa</taxon>
        <taxon>Mollusca</taxon>
        <taxon>Bivalvia</taxon>
        <taxon>Autobranchia</taxon>
        <taxon>Pteriomorphia</taxon>
        <taxon>Mytilida</taxon>
        <taxon>Mytiloidea</taxon>
        <taxon>Mytilidae</taxon>
        <taxon>Mytilinae</taxon>
        <taxon>Mytilus</taxon>
    </lineage>
</organism>
<feature type="coiled-coil region" evidence="1">
    <location>
        <begin position="146"/>
        <end position="178"/>
    </location>
</feature>
<evidence type="ECO:0000256" key="2">
    <source>
        <dbReference type="SAM" id="MobiDB-lite"/>
    </source>
</evidence>
<accession>A0A6J7ZY00</accession>
<keyword evidence="4" id="KW-1185">Reference proteome</keyword>
<reference evidence="3 4" key="1">
    <citation type="submission" date="2020-06" db="EMBL/GenBank/DDBJ databases">
        <authorList>
            <person name="Li R."/>
            <person name="Bekaert M."/>
        </authorList>
    </citation>
    <scope>NUCLEOTIDE SEQUENCE [LARGE SCALE GENOMIC DNA]</scope>
    <source>
        <strain evidence="4">wild</strain>
    </source>
</reference>
<dbReference type="AlphaFoldDB" id="A0A6J7ZY00"/>
<evidence type="ECO:0000256" key="1">
    <source>
        <dbReference type="SAM" id="Coils"/>
    </source>
</evidence>
<protein>
    <submittedName>
        <fullName evidence="3">Uncharacterized protein</fullName>
    </submittedName>
</protein>
<dbReference type="Proteomes" id="UP000507470">
    <property type="component" value="Unassembled WGS sequence"/>
</dbReference>
<sequence length="214" mass="24544">MGRRQEKNKKEGSQCKTCQKPDRRDESSVEPLSSVEEAVVSLIEEEKIYGISEGLDCFQQQTAEVRITGKQLTKPPLLQPLYIARENQQPVSPVCHAVVQDRFAVKSPRPALSAPDEIQCLGANMPHNKKPKLSKVTAAIQENESLITLQKQLIEIEKERLAIERERLRIERRRLEIEEIRHVSYQTPVQSISQTQNQIPFEFELFSSAFMHNL</sequence>
<dbReference type="EMBL" id="CACVKT020000379">
    <property type="protein sequence ID" value="CAC5358623.1"/>
    <property type="molecule type" value="Genomic_DNA"/>
</dbReference>
<proteinExistence type="predicted"/>
<gene>
    <name evidence="3" type="ORF">MCOR_1797</name>
</gene>
<evidence type="ECO:0000313" key="3">
    <source>
        <dbReference type="EMBL" id="CAC5358623.1"/>
    </source>
</evidence>
<feature type="compositionally biased region" description="Basic and acidic residues" evidence="2">
    <location>
        <begin position="1"/>
        <end position="27"/>
    </location>
</feature>
<evidence type="ECO:0000313" key="4">
    <source>
        <dbReference type="Proteomes" id="UP000507470"/>
    </source>
</evidence>